<dbReference type="AlphaFoldDB" id="R8BXW9"/>
<keyword evidence="8 9" id="KW-0472">Membrane</keyword>
<feature type="transmembrane region" description="Helical" evidence="9">
    <location>
        <begin position="404"/>
        <end position="424"/>
    </location>
</feature>
<dbReference type="InterPro" id="IPR003439">
    <property type="entry name" value="ABC_transporter-like_ATP-bd"/>
</dbReference>
<evidence type="ECO:0000259" key="10">
    <source>
        <dbReference type="PROSITE" id="PS50893"/>
    </source>
</evidence>
<comment type="similarity">
    <text evidence="2">Belongs to the ABC transporter superfamily. ABCG family. PDR (TC 3.A.1.205) subfamily.</text>
</comment>
<evidence type="ECO:0000256" key="4">
    <source>
        <dbReference type="ARBA" id="ARBA00022692"/>
    </source>
</evidence>
<dbReference type="HOGENOM" id="CLU_000604_35_0_1"/>
<dbReference type="InterPro" id="IPR003593">
    <property type="entry name" value="AAA+_ATPase"/>
</dbReference>
<evidence type="ECO:0000256" key="9">
    <source>
        <dbReference type="SAM" id="Phobius"/>
    </source>
</evidence>
<dbReference type="eggNOG" id="KOG0065">
    <property type="taxonomic scope" value="Eukaryota"/>
</dbReference>
<dbReference type="Pfam" id="PF00005">
    <property type="entry name" value="ABC_tran"/>
    <property type="match status" value="2"/>
</dbReference>
<dbReference type="GO" id="GO:0016020">
    <property type="term" value="C:membrane"/>
    <property type="evidence" value="ECO:0007669"/>
    <property type="project" value="UniProtKB-SubCell"/>
</dbReference>
<feature type="transmembrane region" description="Helical" evidence="9">
    <location>
        <begin position="330"/>
        <end position="363"/>
    </location>
</feature>
<feature type="transmembrane region" description="Helical" evidence="9">
    <location>
        <begin position="903"/>
        <end position="923"/>
    </location>
</feature>
<dbReference type="Gene3D" id="3.40.50.300">
    <property type="entry name" value="P-loop containing nucleotide triphosphate hydrolases"/>
    <property type="match status" value="2"/>
</dbReference>
<dbReference type="OrthoDB" id="245989at2759"/>
<sequence>MDFATRLKIPAKLPHGIQSPEDLRTENRNFLLESMGIEHTHDTKVGNEFIRGVSGGERKRVSIIECMATRGSVFCWDNSTRGLDASTALEYTKAIRAMTDVLGLASIVTLYQAGNGIYNLFDKVLVLDAGKQIFYGPLKEAKPFMEDMGFVCQDGANVADYLTGVTVPTERKILPQCESSFPRSADALRERYENSSIYEKMVAEYDFPTTDAAKEKTSHFKEGVSQEKHPRLPASSPLTASFATQVKACIIRQYQIIWGDKATFLIKQISTLVQALIAGSLFYNAPTNSGGLFVKSGALFFSLLYNSLLSMSEVTDSFRGRPVLIKHKSFAYYHPSAYCIAHVAADIPVILFQVTIFAVVLYFMVGLTASAGAFFTYWIILVATTMCMTALFRSIGAAFDTFDGASKVSGFLISAAIMYTGYLIQKPQMHPWFVWIFWIDPLSYAFDALISNELHGELGALMGSSGAGKTTLLDVLAQRKTEGTIHGSIMVDGRPLPVSFQRSAGYCEQLDVHEPYATVREALEFSALLRQGRDVSRVEKLRYVDTIIDLLELHDLADTLIGHVGAGLTVEQRKRVTIGVELVSKPSILIFLDEPTSGLDGQSAYNTVRFLRKLADAGQAVLVTIHQPSAQLFAQFDRLLLLAKGGQTVYFGDIGDNAHTVREYFGRYGAPCPEEANPAEHMIDVVSGHLSQGHDWNQVWLSSPEHEKVVKELDHIIADAAGRPPGTLDDGHEFAMPLWDQIKIVTNRMNTSLFRNIDYINNKFALHIFSALFNGFSFWMIGDSVGDLQLRLFTIFNFIFVAPGVINQLQPLFIERRDIFETREKKSKMYSWIAFVTGLIVSEFPYLCICAVLYFVCWYYTVGFPSSSDRAGATFFVMLMYEFVYTGIGQFIAAYAPNETFAALANPFVIGLLVSFCGVLVPYQQIQTFWRYWIYWLNPFNYLMGSMLVFDIWGTEVDCSEREFAIFDPPNGSTCGQYLSSYMGQLGSGSKLLNPESTANCQVCPYGSGSDYLRTLNLKDYYYGWRDAAIVVIFAISSYAMVYVLMKLRTKASKKAE</sequence>
<dbReference type="InterPro" id="IPR027417">
    <property type="entry name" value="P-loop_NTPase"/>
</dbReference>
<dbReference type="InterPro" id="IPR013525">
    <property type="entry name" value="ABC2_TM"/>
</dbReference>
<gene>
    <name evidence="11" type="ORF">UCRPA7_253</name>
</gene>
<dbReference type="Proteomes" id="UP000014074">
    <property type="component" value="Unassembled WGS sequence"/>
</dbReference>
<feature type="transmembrane region" description="Helical" evidence="9">
    <location>
        <begin position="788"/>
        <end position="809"/>
    </location>
</feature>
<dbReference type="GO" id="GO:0016887">
    <property type="term" value="F:ATP hydrolysis activity"/>
    <property type="evidence" value="ECO:0007669"/>
    <property type="project" value="InterPro"/>
</dbReference>
<name>R8BXW9_PHAM7</name>
<dbReference type="EMBL" id="KB932793">
    <property type="protein sequence ID" value="EOO04175.1"/>
    <property type="molecule type" value="Genomic_DNA"/>
</dbReference>
<keyword evidence="12" id="KW-1185">Reference proteome</keyword>
<dbReference type="PANTHER" id="PTHR19241">
    <property type="entry name" value="ATP-BINDING CASSETTE TRANSPORTER"/>
    <property type="match status" value="1"/>
</dbReference>
<accession>R8BXW9</accession>
<evidence type="ECO:0000256" key="1">
    <source>
        <dbReference type="ARBA" id="ARBA00004141"/>
    </source>
</evidence>
<evidence type="ECO:0000313" key="12">
    <source>
        <dbReference type="Proteomes" id="UP000014074"/>
    </source>
</evidence>
<keyword evidence="4 9" id="KW-0812">Transmembrane</keyword>
<dbReference type="CDD" id="cd03232">
    <property type="entry name" value="ABCG_PDR_domain2"/>
    <property type="match status" value="1"/>
</dbReference>
<dbReference type="FunFam" id="3.40.50.300:FF:000054">
    <property type="entry name" value="ABC multidrug transporter atrF"/>
    <property type="match status" value="1"/>
</dbReference>
<proteinExistence type="inferred from homology"/>
<dbReference type="InterPro" id="IPR034003">
    <property type="entry name" value="ABCG_PDR_2"/>
</dbReference>
<evidence type="ECO:0000256" key="6">
    <source>
        <dbReference type="ARBA" id="ARBA00022840"/>
    </source>
</evidence>
<dbReference type="SMART" id="SM00382">
    <property type="entry name" value="AAA"/>
    <property type="match status" value="1"/>
</dbReference>
<dbReference type="GO" id="GO:0005524">
    <property type="term" value="F:ATP binding"/>
    <property type="evidence" value="ECO:0007669"/>
    <property type="project" value="UniProtKB-KW"/>
</dbReference>
<keyword evidence="6" id="KW-0067">ATP-binding</keyword>
<feature type="transmembrane region" description="Helical" evidence="9">
    <location>
        <begin position="1028"/>
        <end position="1046"/>
    </location>
</feature>
<evidence type="ECO:0000313" key="11">
    <source>
        <dbReference type="EMBL" id="EOO04175.1"/>
    </source>
</evidence>
<feature type="transmembrane region" description="Helical" evidence="9">
    <location>
        <begin position="873"/>
        <end position="896"/>
    </location>
</feature>
<feature type="domain" description="ABC transporter" evidence="10">
    <location>
        <begin position="424"/>
        <end position="670"/>
    </location>
</feature>
<dbReference type="GeneID" id="19322788"/>
<dbReference type="GO" id="GO:0140359">
    <property type="term" value="F:ABC-type transporter activity"/>
    <property type="evidence" value="ECO:0007669"/>
    <property type="project" value="InterPro"/>
</dbReference>
<evidence type="ECO:0000256" key="3">
    <source>
        <dbReference type="ARBA" id="ARBA00022448"/>
    </source>
</evidence>
<evidence type="ECO:0000256" key="2">
    <source>
        <dbReference type="ARBA" id="ARBA00006012"/>
    </source>
</evidence>
<organism evidence="11 12">
    <name type="scientific">Phaeoacremonium minimum (strain UCR-PA7)</name>
    <name type="common">Esca disease fungus</name>
    <name type="synonym">Togninia minima</name>
    <dbReference type="NCBI Taxonomy" id="1286976"/>
    <lineage>
        <taxon>Eukaryota</taxon>
        <taxon>Fungi</taxon>
        <taxon>Dikarya</taxon>
        <taxon>Ascomycota</taxon>
        <taxon>Pezizomycotina</taxon>
        <taxon>Sordariomycetes</taxon>
        <taxon>Sordariomycetidae</taxon>
        <taxon>Togniniales</taxon>
        <taxon>Togniniaceae</taxon>
        <taxon>Phaeoacremonium</taxon>
    </lineage>
</organism>
<dbReference type="Pfam" id="PF01061">
    <property type="entry name" value="ABC2_membrane"/>
    <property type="match status" value="2"/>
</dbReference>
<protein>
    <submittedName>
        <fullName evidence="11">Putative abc multidrug protein</fullName>
    </submittedName>
</protein>
<keyword evidence="3" id="KW-0813">Transport</keyword>
<dbReference type="PROSITE" id="PS50893">
    <property type="entry name" value="ABC_TRANSPORTER_2"/>
    <property type="match status" value="1"/>
</dbReference>
<keyword evidence="7 9" id="KW-1133">Transmembrane helix</keyword>
<dbReference type="RefSeq" id="XP_007911041.1">
    <property type="nucleotide sequence ID" value="XM_007912850.1"/>
</dbReference>
<evidence type="ECO:0000256" key="7">
    <source>
        <dbReference type="ARBA" id="ARBA00022989"/>
    </source>
</evidence>
<dbReference type="Pfam" id="PF19055">
    <property type="entry name" value="ABC2_membrane_7"/>
    <property type="match status" value="1"/>
</dbReference>
<evidence type="ECO:0000256" key="5">
    <source>
        <dbReference type="ARBA" id="ARBA00022741"/>
    </source>
</evidence>
<reference evidence="12" key="1">
    <citation type="journal article" date="2013" name="Genome Announc.">
        <title>Draft genome sequence of the ascomycete Phaeoacremonium aleophilum strain UCR-PA7, a causal agent of the esca disease complex in grapevines.</title>
        <authorList>
            <person name="Blanco-Ulate B."/>
            <person name="Rolshausen P."/>
            <person name="Cantu D."/>
        </authorList>
    </citation>
    <scope>NUCLEOTIDE SEQUENCE [LARGE SCALE GENOMIC DNA]</scope>
    <source>
        <strain evidence="12">UCR-PA7</strain>
    </source>
</reference>
<feature type="transmembrane region" description="Helical" evidence="9">
    <location>
        <begin position="764"/>
        <end position="782"/>
    </location>
</feature>
<dbReference type="KEGG" id="tmn:UCRPA7_253"/>
<dbReference type="InterPro" id="IPR043926">
    <property type="entry name" value="ABCG_dom"/>
</dbReference>
<evidence type="ECO:0000256" key="8">
    <source>
        <dbReference type="ARBA" id="ARBA00023136"/>
    </source>
</evidence>
<keyword evidence="5" id="KW-0547">Nucleotide-binding</keyword>
<dbReference type="SUPFAM" id="SSF52540">
    <property type="entry name" value="P-loop containing nucleoside triphosphate hydrolases"/>
    <property type="match status" value="2"/>
</dbReference>
<comment type="subcellular location">
    <subcellularLocation>
        <location evidence="1">Membrane</location>
        <topology evidence="1">Multi-pass membrane protein</topology>
    </subcellularLocation>
</comment>
<feature type="transmembrane region" description="Helical" evidence="9">
    <location>
        <begin position="830"/>
        <end position="861"/>
    </location>
</feature>